<evidence type="ECO:0000313" key="8">
    <source>
        <dbReference type="EMBL" id="MDU0326806.1"/>
    </source>
</evidence>
<dbReference type="Proteomes" id="UP001256673">
    <property type="component" value="Unassembled WGS sequence"/>
</dbReference>
<evidence type="ECO:0000259" key="7">
    <source>
        <dbReference type="PROSITE" id="PS50847"/>
    </source>
</evidence>
<keyword evidence="6" id="KW-0812">Transmembrane</keyword>
<dbReference type="EMBL" id="JAWDIU010000002">
    <property type="protein sequence ID" value="MDU0326806.1"/>
    <property type="molecule type" value="Genomic_DNA"/>
</dbReference>
<keyword evidence="6" id="KW-1133">Transmembrane helix</keyword>
<reference evidence="8 9" key="1">
    <citation type="submission" date="2023-09" db="EMBL/GenBank/DDBJ databases">
        <title>Microbacterium fusihabitans sp. nov., Microbacterium phycihabitans sp. nov., and Microbacterium cervinum sp. nov., isolated from dried seaweeds of beach.</title>
        <authorList>
            <person name="Lee S.D."/>
        </authorList>
    </citation>
    <scope>NUCLEOTIDE SEQUENCE [LARGE SCALE GENOMIC DNA]</scope>
    <source>
        <strain evidence="8 9">KSW2-21</strain>
    </source>
</reference>
<sequence>MAPSFRAHAASAPATPGATGSGQSLAHTGAQVAPIAAVVGAAVAVLVGGGLILLVRRRARQRA</sequence>
<evidence type="ECO:0000256" key="1">
    <source>
        <dbReference type="ARBA" id="ARBA00022512"/>
    </source>
</evidence>
<comment type="caution">
    <text evidence="8">The sequence shown here is derived from an EMBL/GenBank/DDBJ whole genome shotgun (WGS) entry which is preliminary data.</text>
</comment>
<keyword evidence="3" id="KW-0732">Signal</keyword>
<keyword evidence="6" id="KW-0472">Membrane</keyword>
<accession>A0ABU3RV80</accession>
<evidence type="ECO:0000313" key="9">
    <source>
        <dbReference type="Proteomes" id="UP001256673"/>
    </source>
</evidence>
<dbReference type="PROSITE" id="PS50847">
    <property type="entry name" value="GRAM_POS_ANCHORING"/>
    <property type="match status" value="1"/>
</dbReference>
<keyword evidence="9" id="KW-1185">Reference proteome</keyword>
<organism evidence="8 9">
    <name type="scientific">Microbacterium algihabitans</name>
    <dbReference type="NCBI Taxonomy" id="3075992"/>
    <lineage>
        <taxon>Bacteria</taxon>
        <taxon>Bacillati</taxon>
        <taxon>Actinomycetota</taxon>
        <taxon>Actinomycetes</taxon>
        <taxon>Micrococcales</taxon>
        <taxon>Microbacteriaceae</taxon>
        <taxon>Microbacterium</taxon>
    </lineage>
</organism>
<feature type="domain" description="Gram-positive cocci surface proteins LPxTG" evidence="7">
    <location>
        <begin position="25"/>
        <end position="63"/>
    </location>
</feature>
<feature type="region of interest" description="Disordered" evidence="5">
    <location>
        <begin position="1"/>
        <end position="25"/>
    </location>
</feature>
<feature type="compositionally biased region" description="Low complexity" evidence="5">
    <location>
        <begin position="1"/>
        <end position="22"/>
    </location>
</feature>
<evidence type="ECO:0000256" key="5">
    <source>
        <dbReference type="SAM" id="MobiDB-lite"/>
    </source>
</evidence>
<proteinExistence type="predicted"/>
<keyword evidence="1" id="KW-0134">Cell wall</keyword>
<protein>
    <submittedName>
        <fullName evidence="8">LPXTG cell wall anchor domain-containing protein</fullName>
    </submittedName>
</protein>
<feature type="transmembrane region" description="Helical" evidence="6">
    <location>
        <begin position="32"/>
        <end position="55"/>
    </location>
</feature>
<evidence type="ECO:0000256" key="6">
    <source>
        <dbReference type="SAM" id="Phobius"/>
    </source>
</evidence>
<gene>
    <name evidence="8" type="ORF">RWH43_08560</name>
</gene>
<dbReference type="RefSeq" id="WP_316001223.1">
    <property type="nucleotide sequence ID" value="NZ_JAWDIU010000002.1"/>
</dbReference>
<keyword evidence="2" id="KW-0964">Secreted</keyword>
<name>A0ABU3RV80_9MICO</name>
<evidence type="ECO:0000256" key="4">
    <source>
        <dbReference type="ARBA" id="ARBA00023088"/>
    </source>
</evidence>
<keyword evidence="4" id="KW-0572">Peptidoglycan-anchor</keyword>
<evidence type="ECO:0000256" key="2">
    <source>
        <dbReference type="ARBA" id="ARBA00022525"/>
    </source>
</evidence>
<dbReference type="InterPro" id="IPR019931">
    <property type="entry name" value="LPXTG_anchor"/>
</dbReference>
<dbReference type="NCBIfam" id="TIGR01167">
    <property type="entry name" value="LPXTG_anchor"/>
    <property type="match status" value="1"/>
</dbReference>
<evidence type="ECO:0000256" key="3">
    <source>
        <dbReference type="ARBA" id="ARBA00022729"/>
    </source>
</evidence>